<feature type="region of interest" description="Disordered" evidence="1">
    <location>
        <begin position="303"/>
        <end position="335"/>
    </location>
</feature>
<feature type="compositionally biased region" description="Polar residues" evidence="1">
    <location>
        <begin position="109"/>
        <end position="131"/>
    </location>
</feature>
<evidence type="ECO:0000313" key="3">
    <source>
        <dbReference type="Proteomes" id="UP001408356"/>
    </source>
</evidence>
<keyword evidence="3" id="KW-1185">Reference proteome</keyword>
<feature type="region of interest" description="Disordered" evidence="1">
    <location>
        <begin position="346"/>
        <end position="365"/>
    </location>
</feature>
<feature type="compositionally biased region" description="Low complexity" evidence="1">
    <location>
        <begin position="227"/>
        <end position="239"/>
    </location>
</feature>
<feature type="compositionally biased region" description="Basic and acidic residues" evidence="1">
    <location>
        <begin position="247"/>
        <end position="258"/>
    </location>
</feature>
<organism evidence="2 3">
    <name type="scientific">Seiridium unicorne</name>
    <dbReference type="NCBI Taxonomy" id="138068"/>
    <lineage>
        <taxon>Eukaryota</taxon>
        <taxon>Fungi</taxon>
        <taxon>Dikarya</taxon>
        <taxon>Ascomycota</taxon>
        <taxon>Pezizomycotina</taxon>
        <taxon>Sordariomycetes</taxon>
        <taxon>Xylariomycetidae</taxon>
        <taxon>Amphisphaeriales</taxon>
        <taxon>Sporocadaceae</taxon>
        <taxon>Seiridium</taxon>
    </lineage>
</organism>
<feature type="compositionally biased region" description="Basic and acidic residues" evidence="1">
    <location>
        <begin position="55"/>
        <end position="64"/>
    </location>
</feature>
<feature type="region of interest" description="Disordered" evidence="1">
    <location>
        <begin position="48"/>
        <end position="70"/>
    </location>
</feature>
<feature type="region of interest" description="Disordered" evidence="1">
    <location>
        <begin position="166"/>
        <end position="208"/>
    </location>
</feature>
<evidence type="ECO:0000313" key="2">
    <source>
        <dbReference type="EMBL" id="KAK9426319.1"/>
    </source>
</evidence>
<evidence type="ECO:0000256" key="1">
    <source>
        <dbReference type="SAM" id="MobiDB-lite"/>
    </source>
</evidence>
<gene>
    <name evidence="2" type="ORF">SUNI508_02760</name>
</gene>
<dbReference type="EMBL" id="JARVKF010000002">
    <property type="protein sequence ID" value="KAK9426319.1"/>
    <property type="molecule type" value="Genomic_DNA"/>
</dbReference>
<feature type="compositionally biased region" description="Basic and acidic residues" evidence="1">
    <location>
        <begin position="349"/>
        <end position="365"/>
    </location>
</feature>
<feature type="region of interest" description="Disordered" evidence="1">
    <location>
        <begin position="224"/>
        <end position="258"/>
    </location>
</feature>
<proteinExistence type="predicted"/>
<name>A0ABR2VHD0_9PEZI</name>
<feature type="region of interest" description="Disordered" evidence="1">
    <location>
        <begin position="103"/>
        <end position="132"/>
    </location>
</feature>
<comment type="caution">
    <text evidence="2">The sequence shown here is derived from an EMBL/GenBank/DDBJ whole genome shotgun (WGS) entry which is preliminary data.</text>
</comment>
<accession>A0ABR2VHD0</accession>
<protein>
    <submittedName>
        <fullName evidence="2">Uncharacterized protein</fullName>
    </submittedName>
</protein>
<dbReference type="Proteomes" id="UP001408356">
    <property type="component" value="Unassembled WGS sequence"/>
</dbReference>
<sequence>MLRYPATTISLTMAEVLEFERHHRLKRYLAQEAERVRSLHEAAAALQAQPVARPAAERTSKGDELVGNDDATNVVGSEDIVLPSAEMSPRMLRALQSQLQAGVDGQEELVSQSPPHRSQRTASSSGVSQHSPVTATATVVTLPPPFSAGARIVSDEYSLPLRTLSRRSPDQAQGPGPGQAPPVTPTRSSSLVGQSPPASPSPTTSRTRLLRSAVRFVETYVRSQGRASASPASAPSASSTFVQGGRGEQREVTLQDSDPRLQVYSDFLPASMQPTTPRNLPEARHQSRFQGWYTAPIARSRQPAEHNASAFLSRQGRAHSPSGLDTPGFRGLYGGAENADDLILYQEASRLREDQADRTTQDGGN</sequence>
<reference evidence="2 3" key="1">
    <citation type="journal article" date="2024" name="J. Plant Pathol.">
        <title>Sequence and assembly of the genome of Seiridium unicorne, isolate CBS 538.82, causal agent of cypress canker disease.</title>
        <authorList>
            <person name="Scali E."/>
            <person name="Rocca G.D."/>
            <person name="Danti R."/>
            <person name="Garbelotto M."/>
            <person name="Barberini S."/>
            <person name="Baroncelli R."/>
            <person name="Emiliani G."/>
        </authorList>
    </citation>
    <scope>NUCLEOTIDE SEQUENCE [LARGE SCALE GENOMIC DNA]</scope>
    <source>
        <strain evidence="2 3">BM-138-508</strain>
    </source>
</reference>